<dbReference type="Pfam" id="PF10825">
    <property type="entry name" value="DUF2752"/>
    <property type="match status" value="1"/>
</dbReference>
<evidence type="ECO:0000256" key="1">
    <source>
        <dbReference type="SAM" id="Phobius"/>
    </source>
</evidence>
<evidence type="ECO:0000313" key="2">
    <source>
        <dbReference type="EMBL" id="MBC5685769.1"/>
    </source>
</evidence>
<gene>
    <name evidence="2" type="ORF">H8R94_03990</name>
</gene>
<evidence type="ECO:0000313" key="3">
    <source>
        <dbReference type="Proteomes" id="UP000643810"/>
    </source>
</evidence>
<keyword evidence="1" id="KW-1133">Transmembrane helix</keyword>
<protein>
    <submittedName>
        <fullName evidence="2">DUF2752 domain-containing protein</fullName>
    </submittedName>
</protein>
<name>A0ABR7GE88_9FIRM</name>
<dbReference type="EMBL" id="JACOPG010000002">
    <property type="protein sequence ID" value="MBC5685769.1"/>
    <property type="molecule type" value="Genomic_DNA"/>
</dbReference>
<sequence>MQALARLLQNYMSHAPKCLFHLVTGYYCPGCGGTRALYLFLTGHWIKSFLFHPLVVYAFFVCLYLCIRKILDHKYHPSARLLWIALGLLAVYFVIKNLALVCFHVDLLQIF</sequence>
<feature type="transmembrane region" description="Helical" evidence="1">
    <location>
        <begin position="79"/>
        <end position="95"/>
    </location>
</feature>
<accession>A0ABR7GE88</accession>
<keyword evidence="1" id="KW-0472">Membrane</keyword>
<reference evidence="2 3" key="1">
    <citation type="submission" date="2020-08" db="EMBL/GenBank/DDBJ databases">
        <title>Genome public.</title>
        <authorList>
            <person name="Liu C."/>
            <person name="Sun Q."/>
        </authorList>
    </citation>
    <scope>NUCLEOTIDE SEQUENCE [LARGE SCALE GENOMIC DNA]</scope>
    <source>
        <strain evidence="2 3">NSJ-9</strain>
    </source>
</reference>
<dbReference type="InterPro" id="IPR021215">
    <property type="entry name" value="DUF2752"/>
</dbReference>
<keyword evidence="3" id="KW-1185">Reference proteome</keyword>
<feature type="transmembrane region" description="Helical" evidence="1">
    <location>
        <begin position="49"/>
        <end position="67"/>
    </location>
</feature>
<comment type="caution">
    <text evidence="2">The sequence shown here is derived from an EMBL/GenBank/DDBJ whole genome shotgun (WGS) entry which is preliminary data.</text>
</comment>
<dbReference type="Proteomes" id="UP000643810">
    <property type="component" value="Unassembled WGS sequence"/>
</dbReference>
<organism evidence="2 3">
    <name type="scientific">Roseburia lenta</name>
    <dbReference type="NCBI Taxonomy" id="2763061"/>
    <lineage>
        <taxon>Bacteria</taxon>
        <taxon>Bacillati</taxon>
        <taxon>Bacillota</taxon>
        <taxon>Clostridia</taxon>
        <taxon>Lachnospirales</taxon>
        <taxon>Lachnospiraceae</taxon>
        <taxon>Roseburia</taxon>
    </lineage>
</organism>
<dbReference type="RefSeq" id="WP_186853964.1">
    <property type="nucleotide sequence ID" value="NZ_JACOPG010000002.1"/>
</dbReference>
<keyword evidence="1" id="KW-0812">Transmembrane</keyword>
<proteinExistence type="predicted"/>